<dbReference type="Proteomes" id="UP001478817">
    <property type="component" value="Unassembled WGS sequence"/>
</dbReference>
<evidence type="ECO:0000313" key="4">
    <source>
        <dbReference type="EMBL" id="MEQ2638393.1"/>
    </source>
</evidence>
<evidence type="ECO:0000259" key="3">
    <source>
        <dbReference type="SMART" id="SM00858"/>
    </source>
</evidence>
<feature type="chain" id="PRO_5045099459" evidence="2">
    <location>
        <begin position="24"/>
        <end position="239"/>
    </location>
</feature>
<proteinExistence type="predicted"/>
<evidence type="ECO:0000313" key="5">
    <source>
        <dbReference type="Proteomes" id="UP001478817"/>
    </source>
</evidence>
<dbReference type="CDD" id="cd11614">
    <property type="entry name" value="SAF_CpaB_FlgA_like"/>
    <property type="match status" value="1"/>
</dbReference>
<comment type="caution">
    <text evidence="4">The sequence shown here is derived from an EMBL/GenBank/DDBJ whole genome shotgun (WGS) entry which is preliminary data.</text>
</comment>
<protein>
    <submittedName>
        <fullName evidence="4">SAF domain-containing protein</fullName>
    </submittedName>
</protein>
<feature type="region of interest" description="Disordered" evidence="1">
    <location>
        <begin position="212"/>
        <end position="239"/>
    </location>
</feature>
<dbReference type="RefSeq" id="WP_349183098.1">
    <property type="nucleotide sequence ID" value="NZ_JBBNGS010000018.1"/>
</dbReference>
<keyword evidence="5" id="KW-1185">Reference proteome</keyword>
<keyword evidence="2" id="KW-0732">Signal</keyword>
<name>A0ABV1IHM5_9ACTN</name>
<reference evidence="4 5" key="1">
    <citation type="submission" date="2024-04" db="EMBL/GenBank/DDBJ databases">
        <title>Human intestinal bacterial collection.</title>
        <authorList>
            <person name="Pauvert C."/>
            <person name="Hitch T.C.A."/>
            <person name="Clavel T."/>
        </authorList>
    </citation>
    <scope>NUCLEOTIDE SEQUENCE [LARGE SCALE GENOMIC DNA]</scope>
    <source>
        <strain evidence="4 5">CLA-AA-H197</strain>
    </source>
</reference>
<feature type="signal peptide" evidence="2">
    <location>
        <begin position="1"/>
        <end position="23"/>
    </location>
</feature>
<organism evidence="4 5">
    <name type="scientific">Paratractidigestivibacter faecalis</name>
    <dbReference type="NCBI Taxonomy" id="2292441"/>
    <lineage>
        <taxon>Bacteria</taxon>
        <taxon>Bacillati</taxon>
        <taxon>Actinomycetota</taxon>
        <taxon>Coriobacteriia</taxon>
        <taxon>Coriobacteriales</taxon>
        <taxon>Atopobiaceae</taxon>
        <taxon>Paratractidigestivibacter</taxon>
    </lineage>
</organism>
<dbReference type="InterPro" id="IPR013974">
    <property type="entry name" value="SAF"/>
</dbReference>
<dbReference type="Pfam" id="PF08666">
    <property type="entry name" value="SAF"/>
    <property type="match status" value="1"/>
</dbReference>
<feature type="compositionally biased region" description="Basic and acidic residues" evidence="1">
    <location>
        <begin position="230"/>
        <end position="239"/>
    </location>
</feature>
<accession>A0ABV1IHM5</accession>
<dbReference type="EMBL" id="JBBNGS010000018">
    <property type="protein sequence ID" value="MEQ2638393.1"/>
    <property type="molecule type" value="Genomic_DNA"/>
</dbReference>
<dbReference type="SMART" id="SM00858">
    <property type="entry name" value="SAF"/>
    <property type="match status" value="1"/>
</dbReference>
<feature type="domain" description="SAF" evidence="3">
    <location>
        <begin position="48"/>
        <end position="110"/>
    </location>
</feature>
<gene>
    <name evidence="4" type="ORF">AAAT05_08590</name>
</gene>
<evidence type="ECO:0000256" key="2">
    <source>
        <dbReference type="SAM" id="SignalP"/>
    </source>
</evidence>
<sequence length="239" mass="24740">MTRRVRLALAAAFSLLTLVLCLAYGQQVRADADRERAEALERYGGEVTKVVVAGQALEVGDVVSRQNVAERDWVSDLVPKGSYVSLDEVVGRQVTVPASEGSPVTQLNFREAATSADVPDGYVAASVPFGEKLGLPSDIGVGTRVVAFRVGESGARVLSDDVQVISSLGEGGALGARASVTLAVRPQAVAELLVAGGEGSLRLIVPAEGVSVSERQQAPAEVTAEVPADSEEKGGADDE</sequence>
<evidence type="ECO:0000256" key="1">
    <source>
        <dbReference type="SAM" id="MobiDB-lite"/>
    </source>
</evidence>